<dbReference type="Proteomes" id="UP000076502">
    <property type="component" value="Unassembled WGS sequence"/>
</dbReference>
<proteinExistence type="predicted"/>
<evidence type="ECO:0000313" key="2">
    <source>
        <dbReference type="Proteomes" id="UP000076502"/>
    </source>
</evidence>
<name>A0A154PML4_DUFNO</name>
<organism evidence="1 2">
    <name type="scientific">Dufourea novaeangliae</name>
    <name type="common">Sweat bee</name>
    <dbReference type="NCBI Taxonomy" id="178035"/>
    <lineage>
        <taxon>Eukaryota</taxon>
        <taxon>Metazoa</taxon>
        <taxon>Ecdysozoa</taxon>
        <taxon>Arthropoda</taxon>
        <taxon>Hexapoda</taxon>
        <taxon>Insecta</taxon>
        <taxon>Pterygota</taxon>
        <taxon>Neoptera</taxon>
        <taxon>Endopterygota</taxon>
        <taxon>Hymenoptera</taxon>
        <taxon>Apocrita</taxon>
        <taxon>Aculeata</taxon>
        <taxon>Apoidea</taxon>
        <taxon>Anthophila</taxon>
        <taxon>Halictidae</taxon>
        <taxon>Rophitinae</taxon>
        <taxon>Dufourea</taxon>
    </lineage>
</organism>
<sequence length="56" mass="6400">MRRRAFPVYIPGSNDTVRYTKPSRVRSKSSFCEHSPAKILDASVPFSAFQTFSEFV</sequence>
<keyword evidence="2" id="KW-1185">Reference proteome</keyword>
<gene>
    <name evidence="1" type="ORF">WN55_05497</name>
</gene>
<accession>A0A154PML4</accession>
<reference evidence="1 2" key="1">
    <citation type="submission" date="2015-07" db="EMBL/GenBank/DDBJ databases">
        <title>The genome of Dufourea novaeangliae.</title>
        <authorList>
            <person name="Pan H."/>
            <person name="Kapheim K."/>
        </authorList>
    </citation>
    <scope>NUCLEOTIDE SEQUENCE [LARGE SCALE GENOMIC DNA]</scope>
    <source>
        <strain evidence="1">0120121106</strain>
        <tissue evidence="1">Whole body</tissue>
    </source>
</reference>
<protein>
    <submittedName>
        <fullName evidence="1">Uncharacterized protein</fullName>
    </submittedName>
</protein>
<dbReference type="EMBL" id="KQ434980">
    <property type="protein sequence ID" value="KZC13092.1"/>
    <property type="molecule type" value="Genomic_DNA"/>
</dbReference>
<evidence type="ECO:0000313" key="1">
    <source>
        <dbReference type="EMBL" id="KZC13092.1"/>
    </source>
</evidence>
<dbReference type="AlphaFoldDB" id="A0A154PML4"/>